<dbReference type="GO" id="GO:0005634">
    <property type="term" value="C:nucleus"/>
    <property type="evidence" value="ECO:0007669"/>
    <property type="project" value="TreeGrafter"/>
</dbReference>
<proteinExistence type="predicted"/>
<dbReference type="STRING" id="7395.A0A1A9VJF2"/>
<protein>
    <submittedName>
        <fullName evidence="3">HTH CENPB-type domain-containing protein</fullName>
    </submittedName>
</protein>
<dbReference type="PROSITE" id="PS51253">
    <property type="entry name" value="HTH_CENPB"/>
    <property type="match status" value="1"/>
</dbReference>
<dbReference type="VEuPathDB" id="VectorBase:GAUT039336"/>
<dbReference type="InterPro" id="IPR050863">
    <property type="entry name" value="CenT-Element_Derived"/>
</dbReference>
<dbReference type="PANTHER" id="PTHR19303">
    <property type="entry name" value="TRANSPOSON"/>
    <property type="match status" value="1"/>
</dbReference>
<dbReference type="InterPro" id="IPR006600">
    <property type="entry name" value="HTH_CenpB_DNA-bd_dom"/>
</dbReference>
<accession>A0A1A9VJF2</accession>
<name>A0A1A9VJF2_GLOAU</name>
<evidence type="ECO:0000313" key="4">
    <source>
        <dbReference type="Proteomes" id="UP000078200"/>
    </source>
</evidence>
<keyword evidence="1" id="KW-0238">DNA-binding</keyword>
<evidence type="ECO:0000313" key="3">
    <source>
        <dbReference type="EnsemblMetazoa" id="GAUT039336-PA"/>
    </source>
</evidence>
<feature type="domain" description="HTH CENPB-type" evidence="2">
    <location>
        <begin position="1"/>
        <end position="49"/>
    </location>
</feature>
<dbReference type="Pfam" id="PF03221">
    <property type="entry name" value="HTH_Tnp_Tc5"/>
    <property type="match status" value="1"/>
</dbReference>
<dbReference type="AlphaFoldDB" id="A0A1A9VJF2"/>
<evidence type="ECO:0000256" key="1">
    <source>
        <dbReference type="ARBA" id="ARBA00023125"/>
    </source>
</evidence>
<reference evidence="3" key="1">
    <citation type="submission" date="2020-05" db="UniProtKB">
        <authorList>
            <consortium name="EnsemblMetazoa"/>
        </authorList>
    </citation>
    <scope>IDENTIFICATION</scope>
    <source>
        <strain evidence="3">TTRI</strain>
    </source>
</reference>
<dbReference type="Gene3D" id="1.10.10.60">
    <property type="entry name" value="Homeodomain-like"/>
    <property type="match status" value="1"/>
</dbReference>
<dbReference type="EnsemblMetazoa" id="GAUT039336-RA">
    <property type="protein sequence ID" value="GAUT039336-PA"/>
    <property type="gene ID" value="GAUT039336"/>
</dbReference>
<organism evidence="3 4">
    <name type="scientific">Glossina austeni</name>
    <name type="common">Savannah tsetse fly</name>
    <dbReference type="NCBI Taxonomy" id="7395"/>
    <lineage>
        <taxon>Eukaryota</taxon>
        <taxon>Metazoa</taxon>
        <taxon>Ecdysozoa</taxon>
        <taxon>Arthropoda</taxon>
        <taxon>Hexapoda</taxon>
        <taxon>Insecta</taxon>
        <taxon>Pterygota</taxon>
        <taxon>Neoptera</taxon>
        <taxon>Endopterygota</taxon>
        <taxon>Diptera</taxon>
        <taxon>Brachycera</taxon>
        <taxon>Muscomorpha</taxon>
        <taxon>Hippoboscoidea</taxon>
        <taxon>Glossinidae</taxon>
        <taxon>Glossina</taxon>
    </lineage>
</organism>
<dbReference type="GO" id="GO:0003677">
    <property type="term" value="F:DNA binding"/>
    <property type="evidence" value="ECO:0007669"/>
    <property type="project" value="UniProtKB-KW"/>
</dbReference>
<dbReference type="PANTHER" id="PTHR19303:SF26">
    <property type="entry name" value="TIGGER TRANSPOSABLE ELEMENT-DERIVED PROTEIN 1"/>
    <property type="match status" value="1"/>
</dbReference>
<evidence type="ECO:0000259" key="2">
    <source>
        <dbReference type="PROSITE" id="PS51253"/>
    </source>
</evidence>
<sequence length="138" mass="15306">MVREKANRLYGHFKEPDGSCSGECTDGGFEASEGWFNKFKVRQPLHNTEIVGEAASADTAAIGRYPEEIANPVADGRYKPEQVFNADETSLFWKRMPNKTFISKSEKSAHGFNAAKDRVTLMLCCNASGDCVIKPLRL</sequence>
<dbReference type="Proteomes" id="UP000078200">
    <property type="component" value="Unassembled WGS sequence"/>
</dbReference>
<keyword evidence="4" id="KW-1185">Reference proteome</keyword>